<name>A0ABN1V2M3_9PSEU</name>
<dbReference type="InterPro" id="IPR018766">
    <property type="entry name" value="Zinicin_2"/>
</dbReference>
<dbReference type="Proteomes" id="UP001500467">
    <property type="component" value="Unassembled WGS sequence"/>
</dbReference>
<dbReference type="PANTHER" id="PTHR39420">
    <property type="match status" value="1"/>
</dbReference>
<evidence type="ECO:0000313" key="3">
    <source>
        <dbReference type="Proteomes" id="UP001500467"/>
    </source>
</evidence>
<keyword evidence="2" id="KW-0645">Protease</keyword>
<keyword evidence="2" id="KW-0378">Hydrolase</keyword>
<feature type="region of interest" description="Disordered" evidence="1">
    <location>
        <begin position="77"/>
        <end position="100"/>
    </location>
</feature>
<comment type="caution">
    <text evidence="2">The sequence shown here is derived from an EMBL/GenBank/DDBJ whole genome shotgun (WGS) entry which is preliminary data.</text>
</comment>
<protein>
    <submittedName>
        <fullName evidence="2">Zinc-dependent metalloprotease</fullName>
    </submittedName>
</protein>
<evidence type="ECO:0000256" key="1">
    <source>
        <dbReference type="SAM" id="MobiDB-lite"/>
    </source>
</evidence>
<dbReference type="Pfam" id="PF10103">
    <property type="entry name" value="Zincin_2"/>
    <property type="match status" value="1"/>
</dbReference>
<keyword evidence="3" id="KW-1185">Reference proteome</keyword>
<reference evidence="2 3" key="1">
    <citation type="journal article" date="2019" name="Int. J. Syst. Evol. Microbiol.">
        <title>The Global Catalogue of Microorganisms (GCM) 10K type strain sequencing project: providing services to taxonomists for standard genome sequencing and annotation.</title>
        <authorList>
            <consortium name="The Broad Institute Genomics Platform"/>
            <consortium name="The Broad Institute Genome Sequencing Center for Infectious Disease"/>
            <person name="Wu L."/>
            <person name="Ma J."/>
        </authorList>
    </citation>
    <scope>NUCLEOTIDE SEQUENCE [LARGE SCALE GENOMIC DNA]</scope>
    <source>
        <strain evidence="2 3">JCM 13022</strain>
    </source>
</reference>
<feature type="region of interest" description="Disordered" evidence="1">
    <location>
        <begin position="1"/>
        <end position="45"/>
    </location>
</feature>
<evidence type="ECO:0000313" key="2">
    <source>
        <dbReference type="EMBL" id="GAA1190793.1"/>
    </source>
</evidence>
<feature type="compositionally biased region" description="Low complexity" evidence="1">
    <location>
        <begin position="1"/>
        <end position="27"/>
    </location>
</feature>
<dbReference type="RefSeq" id="WP_253852496.1">
    <property type="nucleotide sequence ID" value="NZ_BAAALM010000001.1"/>
</dbReference>
<feature type="region of interest" description="Disordered" evidence="1">
    <location>
        <begin position="400"/>
        <end position="426"/>
    </location>
</feature>
<keyword evidence="2" id="KW-0482">Metalloprotease</keyword>
<dbReference type="GO" id="GO:0008237">
    <property type="term" value="F:metallopeptidase activity"/>
    <property type="evidence" value="ECO:0007669"/>
    <property type="project" value="UniProtKB-KW"/>
</dbReference>
<dbReference type="SUPFAM" id="SSF55486">
    <property type="entry name" value="Metalloproteases ('zincins'), catalytic domain"/>
    <property type="match status" value="1"/>
</dbReference>
<organism evidence="2 3">
    <name type="scientific">Prauserella alba</name>
    <dbReference type="NCBI Taxonomy" id="176898"/>
    <lineage>
        <taxon>Bacteria</taxon>
        <taxon>Bacillati</taxon>
        <taxon>Actinomycetota</taxon>
        <taxon>Actinomycetes</taxon>
        <taxon>Pseudonocardiales</taxon>
        <taxon>Pseudonocardiaceae</taxon>
        <taxon>Prauserella</taxon>
    </lineage>
</organism>
<feature type="region of interest" description="Disordered" evidence="1">
    <location>
        <begin position="443"/>
        <end position="521"/>
    </location>
</feature>
<dbReference type="PANTHER" id="PTHR39420:SF2">
    <property type="entry name" value="HYDROLASE"/>
    <property type="match status" value="1"/>
</dbReference>
<dbReference type="InterPro" id="IPR042271">
    <property type="entry name" value="Zinicin_2_N"/>
</dbReference>
<dbReference type="NCBIfam" id="TIGR03624">
    <property type="entry name" value="putative hydrolase"/>
    <property type="match status" value="1"/>
</dbReference>
<feature type="compositionally biased region" description="Low complexity" evidence="1">
    <location>
        <begin position="448"/>
        <end position="464"/>
    </location>
</feature>
<dbReference type="Gene3D" id="1.20.150.30">
    <property type="entry name" value="Zincin-like metallopeptidase, N-terminal domain"/>
    <property type="match status" value="1"/>
</dbReference>
<proteinExistence type="predicted"/>
<dbReference type="EMBL" id="BAAALM010000001">
    <property type="protein sequence ID" value="GAA1190793.1"/>
    <property type="molecule type" value="Genomic_DNA"/>
</dbReference>
<gene>
    <name evidence="2" type="ORF">GCM10009675_01370</name>
</gene>
<sequence length="521" mass="53997">MSNPPFGFGFGLPDPDNSSSGSGNNSSGSGGQGGDPFQQLGQMLSQLGQMFSQAGSSSGPVNYDLAKQIALQRLASTSEDGDAKPGMGFASASSDAQQGDTAVRDASHLAELWLDEATILPAGATQTVAWTAKDWLEQTLPTWQRLCDPVAEQVSSAWTEALPAEAKQAAGPLLSMLGQMGGMAFGSQLGNALADLGSEVLTSSDVGLPLGPEATSALLPANVEKFTEGLERPASEVLVFLAAREAAHQRLFAHVPWLRQRLLATVEEFARGISVDVSGLEQLAGQIDPTNPQSIEQAMSSGLFEPQTTPEQKAALTRLETLLALVEGWVDVVVADAVGNRLPGADALRETLRRRRASGGPAEQTFATLVGLELRPRRMRAAATLWQMVGDRHGTEQRDHLWSHPDLMPTADDLDEPTDFADRLGGTVIGADVDPIAELEKTERAEAEAAASGSGSGTSADTGTQDVENGGSEDSATDGTTGEDSGSRDGDSDGSGSGSDNVHGDGSDGGNGSGRSSDGNG</sequence>
<accession>A0ABN1V2M3</accession>
<feature type="compositionally biased region" description="Polar residues" evidence="1">
    <location>
        <begin position="91"/>
        <end position="100"/>
    </location>
</feature>